<protein>
    <submittedName>
        <fullName evidence="2">Uncharacterized protein</fullName>
    </submittedName>
</protein>
<feature type="transmembrane region" description="Helical" evidence="1">
    <location>
        <begin position="237"/>
        <end position="255"/>
    </location>
</feature>
<evidence type="ECO:0000313" key="2">
    <source>
        <dbReference type="EMBL" id="CAE4614664.1"/>
    </source>
</evidence>
<gene>
    <name evidence="2" type="ORF">DBRI00130_LOCUS18817</name>
</gene>
<feature type="transmembrane region" description="Helical" evidence="1">
    <location>
        <begin position="78"/>
        <end position="97"/>
    </location>
</feature>
<feature type="transmembrane region" description="Helical" evidence="1">
    <location>
        <begin position="135"/>
        <end position="157"/>
    </location>
</feature>
<sequence>MRLLIPTRLSWGEIELNKESPPFSICAFTSISLSNSQFCVYYCAEGLLHKMPRMPFTFSENSNLTKNTGASFDVTHSLFKLMALPLLYFTITFWGIYKINVSPLLAPDYLLDCVAWADKSSIRNVTEKLTETAKYVFSSQLFFLTSAITVILLFTGFKNKKSTHLPRFETAKNQEITRKKYMIGTITTAYFSYRAKSFLTQHQTSKTNNVHYAQPENLICNSIDSNKDASLGILYEMVRLLTFCFCFANLSYLVYLSTVSP</sequence>
<dbReference type="AlphaFoldDB" id="A0A6V2GLF9"/>
<evidence type="ECO:0000256" key="1">
    <source>
        <dbReference type="SAM" id="Phobius"/>
    </source>
</evidence>
<keyword evidence="1" id="KW-0812">Transmembrane</keyword>
<keyword evidence="1" id="KW-0472">Membrane</keyword>
<reference evidence="2" key="1">
    <citation type="submission" date="2021-01" db="EMBL/GenBank/DDBJ databases">
        <authorList>
            <person name="Corre E."/>
            <person name="Pelletier E."/>
            <person name="Niang G."/>
            <person name="Scheremetjew M."/>
            <person name="Finn R."/>
            <person name="Kale V."/>
            <person name="Holt S."/>
            <person name="Cochrane G."/>
            <person name="Meng A."/>
            <person name="Brown T."/>
            <person name="Cohen L."/>
        </authorList>
    </citation>
    <scope>NUCLEOTIDE SEQUENCE</scope>
    <source>
        <strain evidence="2">GSO104</strain>
    </source>
</reference>
<accession>A0A6V2GLF9</accession>
<name>A0A6V2GLF9_9STRA</name>
<dbReference type="EMBL" id="HBNS01023839">
    <property type="protein sequence ID" value="CAE4614664.1"/>
    <property type="molecule type" value="Transcribed_RNA"/>
</dbReference>
<organism evidence="2">
    <name type="scientific">Ditylum brightwellii</name>
    <dbReference type="NCBI Taxonomy" id="49249"/>
    <lineage>
        <taxon>Eukaryota</taxon>
        <taxon>Sar</taxon>
        <taxon>Stramenopiles</taxon>
        <taxon>Ochrophyta</taxon>
        <taxon>Bacillariophyta</taxon>
        <taxon>Mediophyceae</taxon>
        <taxon>Lithodesmiophycidae</taxon>
        <taxon>Lithodesmiales</taxon>
        <taxon>Lithodesmiaceae</taxon>
        <taxon>Ditylum</taxon>
    </lineage>
</organism>
<proteinExistence type="predicted"/>
<keyword evidence="1" id="KW-1133">Transmembrane helix</keyword>